<proteinExistence type="predicted"/>
<protein>
    <submittedName>
        <fullName evidence="1">Uncharacterized protein</fullName>
    </submittedName>
</protein>
<dbReference type="EMBL" id="JASPKZ010004196">
    <property type="protein sequence ID" value="KAJ9590712.1"/>
    <property type="molecule type" value="Genomic_DNA"/>
</dbReference>
<reference evidence="1" key="2">
    <citation type="submission" date="2023-05" db="EMBL/GenBank/DDBJ databases">
        <authorList>
            <person name="Fouks B."/>
        </authorList>
    </citation>
    <scope>NUCLEOTIDE SEQUENCE</scope>
    <source>
        <strain evidence="1">Stay&amp;Tobe</strain>
        <tissue evidence="1">Testes</tissue>
    </source>
</reference>
<accession>A0AAD8EIE9</accession>
<organism evidence="1 2">
    <name type="scientific">Diploptera punctata</name>
    <name type="common">Pacific beetle cockroach</name>
    <dbReference type="NCBI Taxonomy" id="6984"/>
    <lineage>
        <taxon>Eukaryota</taxon>
        <taxon>Metazoa</taxon>
        <taxon>Ecdysozoa</taxon>
        <taxon>Arthropoda</taxon>
        <taxon>Hexapoda</taxon>
        <taxon>Insecta</taxon>
        <taxon>Pterygota</taxon>
        <taxon>Neoptera</taxon>
        <taxon>Polyneoptera</taxon>
        <taxon>Dictyoptera</taxon>
        <taxon>Blattodea</taxon>
        <taxon>Blaberoidea</taxon>
        <taxon>Blaberidae</taxon>
        <taxon>Diplopterinae</taxon>
        <taxon>Diploptera</taxon>
    </lineage>
</organism>
<comment type="caution">
    <text evidence="1">The sequence shown here is derived from an EMBL/GenBank/DDBJ whole genome shotgun (WGS) entry which is preliminary data.</text>
</comment>
<dbReference type="AlphaFoldDB" id="A0AAD8EIE9"/>
<gene>
    <name evidence="1" type="ORF">L9F63_016228</name>
</gene>
<evidence type="ECO:0000313" key="2">
    <source>
        <dbReference type="Proteomes" id="UP001233999"/>
    </source>
</evidence>
<reference evidence="1" key="1">
    <citation type="journal article" date="2023" name="IScience">
        <title>Live-bearing cockroach genome reveals convergent evolutionary mechanisms linked to viviparity in insects and beyond.</title>
        <authorList>
            <person name="Fouks B."/>
            <person name="Harrison M.C."/>
            <person name="Mikhailova A.A."/>
            <person name="Marchal E."/>
            <person name="English S."/>
            <person name="Carruthers M."/>
            <person name="Jennings E.C."/>
            <person name="Chiamaka E.L."/>
            <person name="Frigard R.A."/>
            <person name="Pippel M."/>
            <person name="Attardo G.M."/>
            <person name="Benoit J.B."/>
            <person name="Bornberg-Bauer E."/>
            <person name="Tobe S.S."/>
        </authorList>
    </citation>
    <scope>NUCLEOTIDE SEQUENCE</scope>
    <source>
        <strain evidence="1">Stay&amp;Tobe</strain>
    </source>
</reference>
<dbReference type="Proteomes" id="UP001233999">
    <property type="component" value="Unassembled WGS sequence"/>
</dbReference>
<sequence length="80" mass="8715">MADPPNDGRDRVMDLKKEGCGNILQSPSLNRFSADVSKNSIATRDNEVEASDTYMQPTLYGRHAAHKPPSTIGKILQNSG</sequence>
<keyword evidence="2" id="KW-1185">Reference proteome</keyword>
<name>A0AAD8EIE9_DIPPU</name>
<evidence type="ECO:0000313" key="1">
    <source>
        <dbReference type="EMBL" id="KAJ9590712.1"/>
    </source>
</evidence>